<reference evidence="1" key="1">
    <citation type="submission" date="2020-07" db="EMBL/GenBank/DDBJ databases">
        <title>Multicomponent nature underlies the extraordinary mechanical properties of spider dragline silk.</title>
        <authorList>
            <person name="Kono N."/>
            <person name="Nakamura H."/>
            <person name="Mori M."/>
            <person name="Yoshida Y."/>
            <person name="Ohtoshi R."/>
            <person name="Malay A.D."/>
            <person name="Moran D.A.P."/>
            <person name="Tomita M."/>
            <person name="Numata K."/>
            <person name="Arakawa K."/>
        </authorList>
    </citation>
    <scope>NUCLEOTIDE SEQUENCE</scope>
</reference>
<keyword evidence="2" id="KW-1185">Reference proteome</keyword>
<protein>
    <submittedName>
        <fullName evidence="1">Uncharacterized protein</fullName>
    </submittedName>
</protein>
<comment type="caution">
    <text evidence="1">The sequence shown here is derived from an EMBL/GenBank/DDBJ whole genome shotgun (WGS) entry which is preliminary data.</text>
</comment>
<proteinExistence type="predicted"/>
<evidence type="ECO:0000313" key="1">
    <source>
        <dbReference type="EMBL" id="GFR15522.1"/>
    </source>
</evidence>
<dbReference type="AlphaFoldDB" id="A0A8X6LP60"/>
<dbReference type="Proteomes" id="UP000887116">
    <property type="component" value="Unassembled WGS sequence"/>
</dbReference>
<name>A0A8X6LP60_TRICU</name>
<dbReference type="EMBL" id="BMAO01037132">
    <property type="protein sequence ID" value="GFR15522.1"/>
    <property type="molecule type" value="Genomic_DNA"/>
</dbReference>
<organism evidence="1 2">
    <name type="scientific">Trichonephila clavata</name>
    <name type="common">Joro spider</name>
    <name type="synonym">Nephila clavata</name>
    <dbReference type="NCBI Taxonomy" id="2740835"/>
    <lineage>
        <taxon>Eukaryota</taxon>
        <taxon>Metazoa</taxon>
        <taxon>Ecdysozoa</taxon>
        <taxon>Arthropoda</taxon>
        <taxon>Chelicerata</taxon>
        <taxon>Arachnida</taxon>
        <taxon>Araneae</taxon>
        <taxon>Araneomorphae</taxon>
        <taxon>Entelegynae</taxon>
        <taxon>Araneoidea</taxon>
        <taxon>Nephilidae</taxon>
        <taxon>Trichonephila</taxon>
    </lineage>
</organism>
<accession>A0A8X6LP60</accession>
<evidence type="ECO:0000313" key="2">
    <source>
        <dbReference type="Proteomes" id="UP000887116"/>
    </source>
</evidence>
<gene>
    <name evidence="1" type="ORF">TNCT_93281</name>
</gene>
<sequence>MLAVYVQVSGVFRSISLQYLSTVMVLPGFRKLWWIKLTGSVILTNFDFGKGCGILKAIALNVTDCCTESTFHHISIEKRIAYVAKKCRGLRD</sequence>